<dbReference type="SUPFAM" id="SSF103473">
    <property type="entry name" value="MFS general substrate transporter"/>
    <property type="match status" value="1"/>
</dbReference>
<organism evidence="2 3">
    <name type="scientific">Sphingomonas oleivorans</name>
    <dbReference type="NCBI Taxonomy" id="1735121"/>
    <lineage>
        <taxon>Bacteria</taxon>
        <taxon>Pseudomonadati</taxon>
        <taxon>Pseudomonadota</taxon>
        <taxon>Alphaproteobacteria</taxon>
        <taxon>Sphingomonadales</taxon>
        <taxon>Sphingomonadaceae</taxon>
        <taxon>Sphingomonas</taxon>
    </lineage>
</organism>
<reference evidence="2 3" key="1">
    <citation type="submission" date="2017-09" db="EMBL/GenBank/DDBJ databases">
        <title>Sphingomonas panjinensis sp.nov., isolated from oil-contaminated soil.</title>
        <authorList>
            <person name="Wang L."/>
            <person name="Chen L."/>
        </authorList>
    </citation>
    <scope>NUCLEOTIDE SEQUENCE [LARGE SCALE GENOMIC DNA]</scope>
    <source>
        <strain evidence="2 3">FW-11</strain>
    </source>
</reference>
<dbReference type="RefSeq" id="WP_107966938.1">
    <property type="nucleotide sequence ID" value="NZ_NWBU01000005.1"/>
</dbReference>
<name>A0A2T5FZE3_9SPHN</name>
<dbReference type="InterPro" id="IPR036259">
    <property type="entry name" value="MFS_trans_sf"/>
</dbReference>
<feature type="transmembrane region" description="Helical" evidence="1">
    <location>
        <begin position="88"/>
        <end position="111"/>
    </location>
</feature>
<keyword evidence="1" id="KW-0812">Transmembrane</keyword>
<gene>
    <name evidence="2" type="ORF">CLG96_05735</name>
</gene>
<keyword evidence="1" id="KW-1133">Transmembrane helix</keyword>
<dbReference type="Proteomes" id="UP000244162">
    <property type="component" value="Unassembled WGS sequence"/>
</dbReference>
<keyword evidence="3" id="KW-1185">Reference proteome</keyword>
<dbReference type="AlphaFoldDB" id="A0A2T5FZE3"/>
<dbReference type="OrthoDB" id="7283458at2"/>
<dbReference type="Gene3D" id="1.20.1250.20">
    <property type="entry name" value="MFS general substrate transporter like domains"/>
    <property type="match status" value="1"/>
</dbReference>
<proteinExistence type="predicted"/>
<sequence length="122" mass="12047">MMGAAATILSMFGIAIAVNGSIAALLVAAALFAGAGQSLGQYGGLTLIGLHVPAHRRAEANSVLNFGGYIPAGLLPVATGCLIDLTGLAVGATAFAIVLAMAAIAGGLFVAHRLAKEHPKRA</sequence>
<protein>
    <recommendedName>
        <fullName evidence="4">Major facilitator superfamily (MFS) profile domain-containing protein</fullName>
    </recommendedName>
</protein>
<comment type="caution">
    <text evidence="2">The sequence shown here is derived from an EMBL/GenBank/DDBJ whole genome shotgun (WGS) entry which is preliminary data.</text>
</comment>
<evidence type="ECO:0000313" key="2">
    <source>
        <dbReference type="EMBL" id="PTQ12073.1"/>
    </source>
</evidence>
<keyword evidence="1" id="KW-0472">Membrane</keyword>
<accession>A0A2T5FZE3</accession>
<evidence type="ECO:0008006" key="4">
    <source>
        <dbReference type="Google" id="ProtNLM"/>
    </source>
</evidence>
<evidence type="ECO:0000256" key="1">
    <source>
        <dbReference type="SAM" id="Phobius"/>
    </source>
</evidence>
<evidence type="ECO:0000313" key="3">
    <source>
        <dbReference type="Proteomes" id="UP000244162"/>
    </source>
</evidence>
<dbReference type="EMBL" id="NWBU01000005">
    <property type="protein sequence ID" value="PTQ12073.1"/>
    <property type="molecule type" value="Genomic_DNA"/>
</dbReference>